<protein>
    <submittedName>
        <fullName evidence="2">Secreted protein</fullName>
    </submittedName>
</protein>
<dbReference type="AlphaFoldDB" id="A0A0R3RBF8"/>
<feature type="compositionally biased region" description="Basic residues" evidence="1">
    <location>
        <begin position="1"/>
        <end position="15"/>
    </location>
</feature>
<organism evidence="2">
    <name type="scientific">Brugia timori</name>
    <dbReference type="NCBI Taxonomy" id="42155"/>
    <lineage>
        <taxon>Eukaryota</taxon>
        <taxon>Metazoa</taxon>
        <taxon>Ecdysozoa</taxon>
        <taxon>Nematoda</taxon>
        <taxon>Chromadorea</taxon>
        <taxon>Rhabditida</taxon>
        <taxon>Spirurina</taxon>
        <taxon>Spiruromorpha</taxon>
        <taxon>Filarioidea</taxon>
        <taxon>Onchocercidae</taxon>
        <taxon>Brugia</taxon>
    </lineage>
</organism>
<evidence type="ECO:0000313" key="2">
    <source>
        <dbReference type="WBParaSite" id="BTMF_0001737701-mRNA-1"/>
    </source>
</evidence>
<reference evidence="2" key="1">
    <citation type="submission" date="2017-02" db="UniProtKB">
        <authorList>
            <consortium name="WormBaseParasite"/>
        </authorList>
    </citation>
    <scope>IDENTIFICATION</scope>
</reference>
<feature type="region of interest" description="Disordered" evidence="1">
    <location>
        <begin position="1"/>
        <end position="21"/>
    </location>
</feature>
<sequence>LKRARNQKRSKMSKHKTSEPSFNKYQAKVEHVRYLSTIFLYHQVTWVEHSAAFVHCMTALIITHETTPTSFFCHYYRLATLPANTPTTSGENSWCQQQLFASTPRILLCSRV</sequence>
<proteinExistence type="predicted"/>
<name>A0A0R3RBF8_9BILA</name>
<accession>A0A0R3RBF8</accession>
<evidence type="ECO:0000256" key="1">
    <source>
        <dbReference type="SAM" id="MobiDB-lite"/>
    </source>
</evidence>
<dbReference type="WBParaSite" id="BTMF_0001737701-mRNA-1">
    <property type="protein sequence ID" value="BTMF_0001737701-mRNA-1"/>
    <property type="gene ID" value="BTMF_0001737701"/>
</dbReference>